<protein>
    <submittedName>
        <fullName evidence="1">RCG46266</fullName>
    </submittedName>
</protein>
<name>A6IDM4_RAT</name>
<proteinExistence type="predicted"/>
<sequence length="53" mass="6135">MLLYQKELRQRILSRSQVFLFVSGKIFTQSSYIKVTKENHGHLASRGLARLGK</sequence>
<organism evidence="1 2">
    <name type="scientific">Rattus norvegicus</name>
    <name type="common">Rat</name>
    <dbReference type="NCBI Taxonomy" id="10116"/>
    <lineage>
        <taxon>Eukaryota</taxon>
        <taxon>Metazoa</taxon>
        <taxon>Chordata</taxon>
        <taxon>Craniata</taxon>
        <taxon>Vertebrata</taxon>
        <taxon>Euteleostomi</taxon>
        <taxon>Mammalia</taxon>
        <taxon>Eutheria</taxon>
        <taxon>Euarchontoglires</taxon>
        <taxon>Glires</taxon>
        <taxon>Rodentia</taxon>
        <taxon>Myomorpha</taxon>
        <taxon>Muroidea</taxon>
        <taxon>Muridae</taxon>
        <taxon>Murinae</taxon>
        <taxon>Rattus</taxon>
    </lineage>
</organism>
<dbReference type="AlphaFoldDB" id="A6IDM4"/>
<dbReference type="Proteomes" id="UP000234681">
    <property type="component" value="Chromosome 13"/>
</dbReference>
<dbReference type="EMBL" id="CH473958">
    <property type="protein sequence ID" value="EDM09273.1"/>
    <property type="molecule type" value="Genomic_DNA"/>
</dbReference>
<reference evidence="1 2" key="1">
    <citation type="submission" date="2005-09" db="EMBL/GenBank/DDBJ databases">
        <authorList>
            <person name="Mural R.J."/>
            <person name="Li P.W."/>
            <person name="Adams M.D."/>
            <person name="Amanatides P.G."/>
            <person name="Baden-Tillson H."/>
            <person name="Barnstead M."/>
            <person name="Chin S.H."/>
            <person name="Dew I."/>
            <person name="Evans C.A."/>
            <person name="Ferriera S."/>
            <person name="Flanigan M."/>
            <person name="Fosler C."/>
            <person name="Glodek A."/>
            <person name="Gu Z."/>
            <person name="Holt R.A."/>
            <person name="Jennings D."/>
            <person name="Kraft C.L."/>
            <person name="Lu F."/>
            <person name="Nguyen T."/>
            <person name="Nusskern D.R."/>
            <person name="Pfannkoch C.M."/>
            <person name="Sitter C."/>
            <person name="Sutton G.G."/>
            <person name="Venter J.C."/>
            <person name="Wang Z."/>
            <person name="Woodage T."/>
            <person name="Zheng X.H."/>
            <person name="Zhong F."/>
        </authorList>
    </citation>
    <scope>NUCLEOTIDE SEQUENCE [LARGE SCALE GENOMIC DNA]</scope>
    <source>
        <strain>BN</strain>
        <strain evidence="2">Sprague-Dawley</strain>
    </source>
</reference>
<accession>A6IDM4</accession>
<evidence type="ECO:0000313" key="1">
    <source>
        <dbReference type="EMBL" id="EDM09273.1"/>
    </source>
</evidence>
<gene>
    <name evidence="1" type="ORF">rCG_46266</name>
</gene>
<evidence type="ECO:0000313" key="2">
    <source>
        <dbReference type="Proteomes" id="UP000234681"/>
    </source>
</evidence>